<gene>
    <name evidence="3" type="ORF">RSOLAG22IIIB_10470</name>
</gene>
<keyword evidence="2" id="KW-0812">Transmembrane</keyword>
<evidence type="ECO:0000313" key="4">
    <source>
        <dbReference type="Proteomes" id="UP000044841"/>
    </source>
</evidence>
<evidence type="ECO:0000313" key="3">
    <source>
        <dbReference type="EMBL" id="CUA73028.1"/>
    </source>
</evidence>
<evidence type="ECO:0000256" key="2">
    <source>
        <dbReference type="SAM" id="Phobius"/>
    </source>
</evidence>
<dbReference type="EMBL" id="CYGV01001337">
    <property type="protein sequence ID" value="CUA73028.1"/>
    <property type="molecule type" value="Genomic_DNA"/>
</dbReference>
<feature type="transmembrane region" description="Helical" evidence="2">
    <location>
        <begin position="15"/>
        <end position="34"/>
    </location>
</feature>
<name>A0A0K6G3U7_9AGAM</name>
<evidence type="ECO:0000256" key="1">
    <source>
        <dbReference type="SAM" id="MobiDB-lite"/>
    </source>
</evidence>
<proteinExistence type="predicted"/>
<dbReference type="Proteomes" id="UP000044841">
    <property type="component" value="Unassembled WGS sequence"/>
</dbReference>
<keyword evidence="2" id="KW-1133">Transmembrane helix</keyword>
<feature type="compositionally biased region" description="Basic and acidic residues" evidence="1">
    <location>
        <begin position="98"/>
        <end position="111"/>
    </location>
</feature>
<accession>A0A0K6G3U7</accession>
<organism evidence="3 4">
    <name type="scientific">Rhizoctonia solani</name>
    <dbReference type="NCBI Taxonomy" id="456999"/>
    <lineage>
        <taxon>Eukaryota</taxon>
        <taxon>Fungi</taxon>
        <taxon>Dikarya</taxon>
        <taxon>Basidiomycota</taxon>
        <taxon>Agaricomycotina</taxon>
        <taxon>Agaricomycetes</taxon>
        <taxon>Cantharellales</taxon>
        <taxon>Ceratobasidiaceae</taxon>
        <taxon>Rhizoctonia</taxon>
    </lineage>
</organism>
<keyword evidence="4" id="KW-1185">Reference proteome</keyword>
<reference evidence="3 4" key="1">
    <citation type="submission" date="2015-07" db="EMBL/GenBank/DDBJ databases">
        <authorList>
            <person name="Noorani M."/>
        </authorList>
    </citation>
    <scope>NUCLEOTIDE SEQUENCE [LARGE SCALE GENOMIC DNA]</scope>
    <source>
        <strain evidence="3">BBA 69670</strain>
    </source>
</reference>
<sequence>MVKLNMPSSGWLDPSLLPAYAVAAAAVYFIGRYVDNAYIRPPSKTGFGKGAPGFQTSVKKVAITPELAERLRRGEEVTPEEIAAAQAEAERNPTVTLRRRDIIERDDRVQTTDDSDREPDTRGGKKARREVEPAGNEWIPQGHLKPQGRSSTPRGKRRK</sequence>
<feature type="region of interest" description="Disordered" evidence="1">
    <location>
        <begin position="73"/>
        <end position="159"/>
    </location>
</feature>
<protein>
    <submittedName>
        <fullName evidence="3">Uncharacterized protein</fullName>
    </submittedName>
</protein>
<dbReference type="AlphaFoldDB" id="A0A0K6G3U7"/>
<keyword evidence="2" id="KW-0472">Membrane</keyword>